<evidence type="ECO:0000313" key="2">
    <source>
        <dbReference type="EMBL" id="KAG7526623.1"/>
    </source>
</evidence>
<proteinExistence type="predicted"/>
<dbReference type="AlphaFoldDB" id="A0AAV6TBN6"/>
<dbReference type="Pfam" id="PF13516">
    <property type="entry name" value="LRR_6"/>
    <property type="match status" value="6"/>
</dbReference>
<reference evidence="2 3" key="1">
    <citation type="journal article" date="2021" name="Sci. Rep.">
        <title>Chromosome anchoring in Senegalese sole (Solea senegalensis) reveals sex-associated markers and genome rearrangements in flatfish.</title>
        <authorList>
            <person name="Guerrero-Cozar I."/>
            <person name="Gomez-Garrido J."/>
            <person name="Berbel C."/>
            <person name="Martinez-Blanch J.F."/>
            <person name="Alioto T."/>
            <person name="Claros M.G."/>
            <person name="Gagnaire P.A."/>
            <person name="Manchado M."/>
        </authorList>
    </citation>
    <scope>NUCLEOTIDE SEQUENCE [LARGE SCALE GENOMIC DNA]</scope>
    <source>
        <strain evidence="2">Sse05_10M</strain>
    </source>
</reference>
<dbReference type="EMBL" id="JAGKHQ010000001">
    <property type="protein sequence ID" value="KAG7526623.1"/>
    <property type="molecule type" value="Genomic_DNA"/>
</dbReference>
<organism evidence="2 3">
    <name type="scientific">Solea senegalensis</name>
    <name type="common">Senegalese sole</name>
    <dbReference type="NCBI Taxonomy" id="28829"/>
    <lineage>
        <taxon>Eukaryota</taxon>
        <taxon>Metazoa</taxon>
        <taxon>Chordata</taxon>
        <taxon>Craniata</taxon>
        <taxon>Vertebrata</taxon>
        <taxon>Euteleostomi</taxon>
        <taxon>Actinopterygii</taxon>
        <taxon>Neopterygii</taxon>
        <taxon>Teleostei</taxon>
        <taxon>Neoteleostei</taxon>
        <taxon>Acanthomorphata</taxon>
        <taxon>Carangaria</taxon>
        <taxon>Pleuronectiformes</taxon>
        <taxon>Pleuronectoidei</taxon>
        <taxon>Soleidae</taxon>
        <taxon>Solea</taxon>
    </lineage>
</organism>
<keyword evidence="1" id="KW-0677">Repeat</keyword>
<dbReference type="PANTHER" id="PTHR24111:SF4">
    <property type="entry name" value="LEUCINE-RICH REPEAT-CONTAINING PROTEIN 34"/>
    <property type="match status" value="1"/>
</dbReference>
<dbReference type="InterPro" id="IPR001611">
    <property type="entry name" value="Leu-rich_rpt"/>
</dbReference>
<keyword evidence="3" id="KW-1185">Reference proteome</keyword>
<dbReference type="SMART" id="SM00368">
    <property type="entry name" value="LRR_RI"/>
    <property type="match status" value="8"/>
</dbReference>
<accession>A0AAV6TBN6</accession>
<evidence type="ECO:0000313" key="3">
    <source>
        <dbReference type="Proteomes" id="UP000693946"/>
    </source>
</evidence>
<dbReference type="InterPro" id="IPR052201">
    <property type="entry name" value="LRR-containing_regulator"/>
</dbReference>
<comment type="caution">
    <text evidence="2">The sequence shown here is derived from an EMBL/GenBank/DDBJ whole genome shotgun (WGS) entry which is preliminary data.</text>
</comment>
<protein>
    <submittedName>
        <fullName evidence="2">Leucine-rich repeat-containing protein 34</fullName>
    </submittedName>
</protein>
<gene>
    <name evidence="2" type="ORF">JOB18_042943</name>
</gene>
<name>A0AAV6TBN6_SOLSE</name>
<sequence>MEFYKAVCAKYKVKINSHVVEVLQRTTATENVTLTITGNHRLRPVQRLDDDDIRMLVQCLQIKQGLTGLDLKFNNITDEGVIYLAELLQKENSSLSCLDLMFNDILTDGAKILCSSLQGNRTLLSLRLSGNKIGNKGGMHLAKMLQENDTLQELELADCDLGIQSIIALIISMKSHKTLHRVDLSRPLLFSHLEEWAVHCTDMLVVNCIMVELHLAKMGMTDTGMQRLAEGLRLNRSLRYLDVRCNRVTRDGIRYLAEVLKQNPTLEIIDLSSNRIEGEGAKYLSEAITCPGCSVKELSVTRNNIKAEGLLALTQAMTANKTLTHIYVWGNHKDEPVCKAFRDLLSSGRLLPQHTDVSAYEVDGHIYLAEVFNALRRHYRTDSSGTNDTYNSLLGDRLKPTAST</sequence>
<evidence type="ECO:0000256" key="1">
    <source>
        <dbReference type="ARBA" id="ARBA00022737"/>
    </source>
</evidence>
<dbReference type="Proteomes" id="UP000693946">
    <property type="component" value="Linkage Group LG1"/>
</dbReference>
<dbReference type="PANTHER" id="PTHR24111">
    <property type="entry name" value="LEUCINE-RICH REPEAT-CONTAINING PROTEIN 34"/>
    <property type="match status" value="1"/>
</dbReference>